<dbReference type="CDD" id="cd00093">
    <property type="entry name" value="HTH_XRE"/>
    <property type="match status" value="1"/>
</dbReference>
<dbReference type="EMBL" id="JBHSFK010000095">
    <property type="protein sequence ID" value="MFC4508583.1"/>
    <property type="molecule type" value="Genomic_DNA"/>
</dbReference>
<evidence type="ECO:0000313" key="3">
    <source>
        <dbReference type="Proteomes" id="UP001595839"/>
    </source>
</evidence>
<dbReference type="SMART" id="SM00530">
    <property type="entry name" value="HTH_XRE"/>
    <property type="match status" value="1"/>
</dbReference>
<keyword evidence="3" id="KW-1185">Reference proteome</keyword>
<dbReference type="PANTHER" id="PTHR35010:SF2">
    <property type="entry name" value="BLL4672 PROTEIN"/>
    <property type="match status" value="1"/>
</dbReference>
<dbReference type="InterPro" id="IPR001387">
    <property type="entry name" value="Cro/C1-type_HTH"/>
</dbReference>
<gene>
    <name evidence="2" type="ORF">ACFPIH_55950</name>
</gene>
<dbReference type="Gene3D" id="3.30.450.180">
    <property type="match status" value="1"/>
</dbReference>
<name>A0ABV9B8J4_9ACTN</name>
<dbReference type="Proteomes" id="UP001595839">
    <property type="component" value="Unassembled WGS sequence"/>
</dbReference>
<dbReference type="SUPFAM" id="SSF47413">
    <property type="entry name" value="lambda repressor-like DNA-binding domains"/>
    <property type="match status" value="1"/>
</dbReference>
<protein>
    <submittedName>
        <fullName evidence="2">Helix-turn-helix transcriptional regulator</fullName>
    </submittedName>
</protein>
<dbReference type="InterPro" id="IPR010982">
    <property type="entry name" value="Lambda_DNA-bd_dom_sf"/>
</dbReference>
<evidence type="ECO:0000259" key="1">
    <source>
        <dbReference type="SMART" id="SM00530"/>
    </source>
</evidence>
<reference evidence="3" key="1">
    <citation type="journal article" date="2019" name="Int. J. Syst. Evol. Microbiol.">
        <title>The Global Catalogue of Microorganisms (GCM) 10K type strain sequencing project: providing services to taxonomists for standard genome sequencing and annotation.</title>
        <authorList>
            <consortium name="The Broad Institute Genomics Platform"/>
            <consortium name="The Broad Institute Genome Sequencing Center for Infectious Disease"/>
            <person name="Wu L."/>
            <person name="Ma J."/>
        </authorList>
    </citation>
    <scope>NUCLEOTIDE SEQUENCE [LARGE SCALE GENOMIC DNA]</scope>
    <source>
        <strain evidence="3">CGMCC 4.7177</strain>
    </source>
</reference>
<proteinExistence type="predicted"/>
<accession>A0ABV9B8J4</accession>
<dbReference type="Pfam" id="PF13560">
    <property type="entry name" value="HTH_31"/>
    <property type="match status" value="1"/>
</dbReference>
<sequence length="296" mass="32816">MDNRSEVRDFLVSRRGKVTPEQVGLAASGGARPRRVTGLRRSEVAQLAGVSVEYYTQMERGNVGGASEGVLDAVARALLLDEAERTHLFDLARVANTGAVVRRRPAAQRMRPVIQQILDSQFSPAWVGNGRCDIVGTNRLGRALNSPLFDDPARPANIARFRFLSSRAADYFRDWDDTAREIVAVLRTEVGKNPYDRALSDLIGELSTRSEEFRTRWAAHDVRHHRTGIKRLHHPVVGDLDLAYEGLELTADAGLTLVIFTAEPGSNSQHALDLLASWASTPAERERDQSQEQRPS</sequence>
<feature type="domain" description="HTH cro/C1-type" evidence="1">
    <location>
        <begin position="6"/>
        <end position="85"/>
    </location>
</feature>
<evidence type="ECO:0000313" key="2">
    <source>
        <dbReference type="EMBL" id="MFC4508583.1"/>
    </source>
</evidence>
<comment type="caution">
    <text evidence="2">The sequence shown here is derived from an EMBL/GenBank/DDBJ whole genome shotgun (WGS) entry which is preliminary data.</text>
</comment>
<organism evidence="2 3">
    <name type="scientific">Streptomyces vulcanius</name>
    <dbReference type="NCBI Taxonomy" id="1441876"/>
    <lineage>
        <taxon>Bacteria</taxon>
        <taxon>Bacillati</taxon>
        <taxon>Actinomycetota</taxon>
        <taxon>Actinomycetes</taxon>
        <taxon>Kitasatosporales</taxon>
        <taxon>Streptomycetaceae</taxon>
        <taxon>Streptomyces</taxon>
    </lineage>
</organism>
<dbReference type="RefSeq" id="WP_381187973.1">
    <property type="nucleotide sequence ID" value="NZ_JBHSFK010000095.1"/>
</dbReference>
<dbReference type="PANTHER" id="PTHR35010">
    <property type="entry name" value="BLL4672 PROTEIN-RELATED"/>
    <property type="match status" value="1"/>
</dbReference>
<dbReference type="Pfam" id="PF17765">
    <property type="entry name" value="MLTR_LBD"/>
    <property type="match status" value="1"/>
</dbReference>
<dbReference type="Gene3D" id="1.10.260.40">
    <property type="entry name" value="lambda repressor-like DNA-binding domains"/>
    <property type="match status" value="1"/>
</dbReference>
<dbReference type="InterPro" id="IPR041413">
    <property type="entry name" value="MLTR_LBD"/>
</dbReference>